<name>A0A4Y2U9A2_ARAVE</name>
<protein>
    <submittedName>
        <fullName evidence="1">Uncharacterized protein</fullName>
    </submittedName>
</protein>
<dbReference type="OrthoDB" id="9970333at2759"/>
<keyword evidence="2" id="KW-1185">Reference proteome</keyword>
<dbReference type="Gene3D" id="3.30.420.10">
    <property type="entry name" value="Ribonuclease H-like superfamily/Ribonuclease H"/>
    <property type="match status" value="1"/>
</dbReference>
<organism evidence="1 2">
    <name type="scientific">Araneus ventricosus</name>
    <name type="common">Orbweaver spider</name>
    <name type="synonym">Epeira ventricosa</name>
    <dbReference type="NCBI Taxonomy" id="182803"/>
    <lineage>
        <taxon>Eukaryota</taxon>
        <taxon>Metazoa</taxon>
        <taxon>Ecdysozoa</taxon>
        <taxon>Arthropoda</taxon>
        <taxon>Chelicerata</taxon>
        <taxon>Arachnida</taxon>
        <taxon>Araneae</taxon>
        <taxon>Araneomorphae</taxon>
        <taxon>Entelegynae</taxon>
        <taxon>Araneoidea</taxon>
        <taxon>Araneidae</taxon>
        <taxon>Araneus</taxon>
    </lineage>
</organism>
<dbReference type="InterPro" id="IPR036397">
    <property type="entry name" value="RNaseH_sf"/>
</dbReference>
<dbReference type="AlphaFoldDB" id="A0A4Y2U9A2"/>
<dbReference type="GO" id="GO:0003676">
    <property type="term" value="F:nucleic acid binding"/>
    <property type="evidence" value="ECO:0007669"/>
    <property type="project" value="InterPro"/>
</dbReference>
<sequence>MLPELSSGTRIRNTCGGNTFPVSVRMIPEFHGISNEPGAFIKVRDDVKQACEKVHDSSIMSATRPIELSCRYVNMAGRIDASAKCELRSVIRFFQAGGCVHLHSAVVTQQLLEKYKWDVSDQPAYSLDLATSDFHLFPEMKNWLGGQSFQINDEIQRNVKAHLTILAAKFLKKRIGNLVHRYEKCLNIHGDFMEK</sequence>
<comment type="caution">
    <text evidence="1">The sequence shown here is derived from an EMBL/GenBank/DDBJ whole genome shotgun (WGS) entry which is preliminary data.</text>
</comment>
<dbReference type="PANTHER" id="PTHR46060:SF1">
    <property type="entry name" value="MARINER MOS1 TRANSPOSASE-LIKE PROTEIN"/>
    <property type="match status" value="1"/>
</dbReference>
<gene>
    <name evidence="1" type="ORF">AVEN_36427_1</name>
</gene>
<dbReference type="Proteomes" id="UP000499080">
    <property type="component" value="Unassembled WGS sequence"/>
</dbReference>
<reference evidence="1 2" key="1">
    <citation type="journal article" date="2019" name="Sci. Rep.">
        <title>Orb-weaving spider Araneus ventricosus genome elucidates the spidroin gene catalogue.</title>
        <authorList>
            <person name="Kono N."/>
            <person name="Nakamura H."/>
            <person name="Ohtoshi R."/>
            <person name="Moran D.A.P."/>
            <person name="Shinohara A."/>
            <person name="Yoshida Y."/>
            <person name="Fujiwara M."/>
            <person name="Mori M."/>
            <person name="Tomita M."/>
            <person name="Arakawa K."/>
        </authorList>
    </citation>
    <scope>NUCLEOTIDE SEQUENCE [LARGE SCALE GENOMIC DNA]</scope>
</reference>
<dbReference type="EMBL" id="BGPR01034729">
    <property type="protein sequence ID" value="GBO09212.1"/>
    <property type="molecule type" value="Genomic_DNA"/>
</dbReference>
<evidence type="ECO:0000313" key="2">
    <source>
        <dbReference type="Proteomes" id="UP000499080"/>
    </source>
</evidence>
<accession>A0A4Y2U9A2</accession>
<dbReference type="InterPro" id="IPR052709">
    <property type="entry name" value="Transposase-MT_Hybrid"/>
</dbReference>
<evidence type="ECO:0000313" key="1">
    <source>
        <dbReference type="EMBL" id="GBO09212.1"/>
    </source>
</evidence>
<dbReference type="PANTHER" id="PTHR46060">
    <property type="entry name" value="MARINER MOS1 TRANSPOSASE-LIKE PROTEIN"/>
    <property type="match status" value="1"/>
</dbReference>
<proteinExistence type="predicted"/>